<organism evidence="5 6">
    <name type="scientific">Prorocentrum cordatum</name>
    <dbReference type="NCBI Taxonomy" id="2364126"/>
    <lineage>
        <taxon>Eukaryota</taxon>
        <taxon>Sar</taxon>
        <taxon>Alveolata</taxon>
        <taxon>Dinophyceae</taxon>
        <taxon>Prorocentrales</taxon>
        <taxon>Prorocentraceae</taxon>
        <taxon>Prorocentrum</taxon>
    </lineage>
</organism>
<dbReference type="Gene3D" id="3.50.4.10">
    <property type="entry name" value="Hepatocyte Growth Factor"/>
    <property type="match status" value="2"/>
</dbReference>
<dbReference type="InterPro" id="IPR000177">
    <property type="entry name" value="Apple"/>
</dbReference>
<keyword evidence="1" id="KW-0677">Repeat</keyword>
<keyword evidence="2" id="KW-1015">Disulfide bond</keyword>
<evidence type="ECO:0000256" key="2">
    <source>
        <dbReference type="ARBA" id="ARBA00023157"/>
    </source>
</evidence>
<comment type="caution">
    <text evidence="5">The sequence shown here is derived from an EMBL/GenBank/DDBJ whole genome shotgun (WGS) entry which is preliminary data.</text>
</comment>
<reference evidence="5" key="1">
    <citation type="submission" date="2023-10" db="EMBL/GenBank/DDBJ databases">
        <authorList>
            <person name="Chen Y."/>
            <person name="Shah S."/>
            <person name="Dougan E. K."/>
            <person name="Thang M."/>
            <person name="Chan C."/>
        </authorList>
    </citation>
    <scope>NUCLEOTIDE SEQUENCE [LARGE SCALE GENOMIC DNA]</scope>
</reference>
<dbReference type="Pfam" id="PF14295">
    <property type="entry name" value="PAN_4"/>
    <property type="match status" value="2"/>
</dbReference>
<dbReference type="SMART" id="SM00223">
    <property type="entry name" value="APPLE"/>
    <property type="match status" value="2"/>
</dbReference>
<gene>
    <name evidence="5" type="ORF">PCOR1329_LOCUS48996</name>
</gene>
<dbReference type="SUPFAM" id="SSF49899">
    <property type="entry name" value="Concanavalin A-like lectins/glucanases"/>
    <property type="match status" value="1"/>
</dbReference>
<evidence type="ECO:0000313" key="5">
    <source>
        <dbReference type="EMBL" id="CAK0859706.1"/>
    </source>
</evidence>
<feature type="compositionally biased region" description="Pro residues" evidence="3">
    <location>
        <begin position="398"/>
        <end position="408"/>
    </location>
</feature>
<dbReference type="InterPro" id="IPR003609">
    <property type="entry name" value="Pan_app"/>
</dbReference>
<evidence type="ECO:0000313" key="6">
    <source>
        <dbReference type="Proteomes" id="UP001189429"/>
    </source>
</evidence>
<dbReference type="InterPro" id="IPR013320">
    <property type="entry name" value="ConA-like_dom_sf"/>
</dbReference>
<name>A0ABN9UKF5_9DINO</name>
<dbReference type="Gene3D" id="2.70.100.10">
    <property type="entry name" value="Glycoside hydrolase, family 7, domain"/>
    <property type="match status" value="1"/>
</dbReference>
<feature type="compositionally biased region" description="Low complexity" evidence="3">
    <location>
        <begin position="7"/>
        <end position="23"/>
    </location>
</feature>
<sequence>MDQQPGSSAPSRPHRAGPAGAPEPGVPPEEAVDDPLGRLLAPHGLDPQEDTWRTRPRRAAVGVAAAALLACAAAADAAWRQHPRAGAGAYVGALEVQPRAKCLGALEVRGHGAVQVIAAGANIPGDPAGAAEVGGDAVRVSKSGRVYFAEACADGAYAPGEYSSINLLGRRLSFSVDLSGAQCGCVVAMYLTPLARSPQPGTCGSDYYCDAAEVCGVRCEELDIMEANTHAWHTTAHTASDTAGVGTGIGGSASGIAPDMYGPGSAAGIDTLRPFDVAADISEDGTEIIATLSQEAREVSVNLTYPGLEQALREGMAPILSYWHQPASGDLQWFDGAVCAADDPAACGETVVLYNFAVGDRPAPPAPPAPAEPGAEDAGESIAPLSTQPGAELVGAPATPPAVPPTAPRSPLSGPATPSGSPAAWPFGRSAPGARECWEAEAGYAPLDMPGQARSLELTASDCQRRCSEVVGCAHFSFWANGGCHLQDIAASFHNEAGAIAGPQDCDRARCHQTRARHDPLDMPGQARTVEQSPLECQRRCANVDGCAHFSYWPDGGCHLQDGRASLLHAVDALEATTGPPACTGLVAA</sequence>
<accession>A0ABN9UKF5</accession>
<dbReference type="EMBL" id="CAUYUJ010015927">
    <property type="protein sequence ID" value="CAK0859706.1"/>
    <property type="molecule type" value="Genomic_DNA"/>
</dbReference>
<evidence type="ECO:0000256" key="1">
    <source>
        <dbReference type="ARBA" id="ARBA00022737"/>
    </source>
</evidence>
<proteinExistence type="predicted"/>
<feature type="domain" description="Apple" evidence="4">
    <location>
        <begin position="437"/>
        <end position="506"/>
    </location>
</feature>
<evidence type="ECO:0000256" key="3">
    <source>
        <dbReference type="SAM" id="MobiDB-lite"/>
    </source>
</evidence>
<keyword evidence="6" id="KW-1185">Reference proteome</keyword>
<dbReference type="Proteomes" id="UP001189429">
    <property type="component" value="Unassembled WGS sequence"/>
</dbReference>
<feature type="domain" description="Apple" evidence="4">
    <location>
        <begin position="511"/>
        <end position="583"/>
    </location>
</feature>
<protein>
    <recommendedName>
        <fullName evidence="4">Apple domain-containing protein</fullName>
    </recommendedName>
</protein>
<dbReference type="InterPro" id="IPR037019">
    <property type="entry name" value="Glyco_hydro_7_sf"/>
</dbReference>
<feature type="region of interest" description="Disordered" evidence="3">
    <location>
        <begin position="363"/>
        <end position="428"/>
    </location>
</feature>
<feature type="region of interest" description="Disordered" evidence="3">
    <location>
        <begin position="1"/>
        <end position="54"/>
    </location>
</feature>
<evidence type="ECO:0000259" key="4">
    <source>
        <dbReference type="SMART" id="SM00223"/>
    </source>
</evidence>